<reference evidence="2 3" key="1">
    <citation type="journal article" date="2015" name="Stand. Genomic Sci.">
        <title>Genomic Encyclopedia of Bacterial and Archaeal Type Strains, Phase III: the genomes of soil and plant-associated and newly described type strains.</title>
        <authorList>
            <person name="Whitman W.B."/>
            <person name="Woyke T."/>
            <person name="Klenk H.P."/>
            <person name="Zhou Y."/>
            <person name="Lilburn T.G."/>
            <person name="Beck B.J."/>
            <person name="De Vos P."/>
            <person name="Vandamme P."/>
            <person name="Eisen J.A."/>
            <person name="Garrity G."/>
            <person name="Hugenholtz P."/>
            <person name="Kyrpides N.C."/>
        </authorList>
    </citation>
    <scope>NUCLEOTIDE SEQUENCE [LARGE SCALE GENOMIC DNA]</scope>
    <source>
        <strain evidence="2 3">CGMCC 1.10115</strain>
    </source>
</reference>
<evidence type="ECO:0000313" key="2">
    <source>
        <dbReference type="EMBL" id="TWH81327.1"/>
    </source>
</evidence>
<keyword evidence="1" id="KW-1133">Transmembrane helix</keyword>
<evidence type="ECO:0000313" key="3">
    <source>
        <dbReference type="Proteomes" id="UP000318667"/>
    </source>
</evidence>
<keyword evidence="1" id="KW-0812">Transmembrane</keyword>
<dbReference type="GeneID" id="65405470"/>
<dbReference type="RefSeq" id="WP_144544835.1">
    <property type="nucleotide sequence ID" value="NZ_CBCSDC010000018.1"/>
</dbReference>
<evidence type="ECO:0000256" key="1">
    <source>
        <dbReference type="SAM" id="Phobius"/>
    </source>
</evidence>
<organism evidence="2 3">
    <name type="scientific">Cytobacillus oceanisediminis</name>
    <dbReference type="NCBI Taxonomy" id="665099"/>
    <lineage>
        <taxon>Bacteria</taxon>
        <taxon>Bacillati</taxon>
        <taxon>Bacillota</taxon>
        <taxon>Bacilli</taxon>
        <taxon>Bacillales</taxon>
        <taxon>Bacillaceae</taxon>
        <taxon>Cytobacillus</taxon>
    </lineage>
</organism>
<proteinExistence type="predicted"/>
<sequence length="77" mass="8954">MIRMSVAGVGGFFLVFVEAYIVMFLKGYQTIDFGGISPFVTIWAMNFFFLFTILTHLKLWHDDRQAAREETCSENDY</sequence>
<protein>
    <submittedName>
        <fullName evidence="2">Uncharacterized protein</fullName>
    </submittedName>
</protein>
<dbReference type="Proteomes" id="UP000318667">
    <property type="component" value="Unassembled WGS sequence"/>
</dbReference>
<accession>A0A562JDV1</accession>
<feature type="transmembrane region" description="Helical" evidence="1">
    <location>
        <begin position="35"/>
        <end position="54"/>
    </location>
</feature>
<name>A0A562JDV1_9BACI</name>
<comment type="caution">
    <text evidence="2">The sequence shown here is derived from an EMBL/GenBank/DDBJ whole genome shotgun (WGS) entry which is preliminary data.</text>
</comment>
<dbReference type="AlphaFoldDB" id="A0A562JDV1"/>
<dbReference type="OrthoDB" id="2918447at2"/>
<keyword evidence="3" id="KW-1185">Reference proteome</keyword>
<dbReference type="EMBL" id="VLKI01000017">
    <property type="protein sequence ID" value="TWH81327.1"/>
    <property type="molecule type" value="Genomic_DNA"/>
</dbReference>
<gene>
    <name evidence="2" type="ORF">IQ19_04373</name>
</gene>
<keyword evidence="1" id="KW-0472">Membrane</keyword>